<keyword evidence="3" id="KW-0547">Nucleotide-binding</keyword>
<organism evidence="6">
    <name type="scientific">mine drainage metagenome</name>
    <dbReference type="NCBI Taxonomy" id="410659"/>
    <lineage>
        <taxon>unclassified sequences</taxon>
        <taxon>metagenomes</taxon>
        <taxon>ecological metagenomes</taxon>
    </lineage>
</organism>
<dbReference type="InterPro" id="IPR027417">
    <property type="entry name" value="P-loop_NTPase"/>
</dbReference>
<keyword evidence="4 6" id="KW-0067">ATP-binding</keyword>
<evidence type="ECO:0000259" key="5">
    <source>
        <dbReference type="PROSITE" id="PS50893"/>
    </source>
</evidence>
<dbReference type="InterPro" id="IPR015860">
    <property type="entry name" value="ABC_transpr_TagH-like"/>
</dbReference>
<dbReference type="PANTHER" id="PTHR46743">
    <property type="entry name" value="TEICHOIC ACIDS EXPORT ATP-BINDING PROTEIN TAGH"/>
    <property type="match status" value="1"/>
</dbReference>
<dbReference type="GO" id="GO:0016887">
    <property type="term" value="F:ATP hydrolysis activity"/>
    <property type="evidence" value="ECO:0007669"/>
    <property type="project" value="InterPro"/>
</dbReference>
<reference evidence="6" key="2">
    <citation type="journal article" date="2014" name="ISME J.">
        <title>Microbial stratification in low pH oxic and suboxic macroscopic growths along an acid mine drainage.</title>
        <authorList>
            <person name="Mendez-Garcia C."/>
            <person name="Mesa V."/>
            <person name="Sprenger R.R."/>
            <person name="Richter M."/>
            <person name="Diez M.S."/>
            <person name="Solano J."/>
            <person name="Bargiela R."/>
            <person name="Golyshina O.V."/>
            <person name="Manteca A."/>
            <person name="Ramos J.L."/>
            <person name="Gallego J.R."/>
            <person name="Llorente I."/>
            <person name="Martins Dos Santos V.A."/>
            <person name="Jensen O.N."/>
            <person name="Pelaez A.I."/>
            <person name="Sanchez J."/>
            <person name="Ferrer M."/>
        </authorList>
    </citation>
    <scope>NUCLEOTIDE SEQUENCE</scope>
</reference>
<proteinExistence type="inferred from homology"/>
<dbReference type="EMBL" id="AUZY01007883">
    <property type="protein sequence ID" value="EQD48346.1"/>
    <property type="molecule type" value="Genomic_DNA"/>
</dbReference>
<evidence type="ECO:0000313" key="6">
    <source>
        <dbReference type="EMBL" id="EQD48346.1"/>
    </source>
</evidence>
<evidence type="ECO:0000256" key="2">
    <source>
        <dbReference type="ARBA" id="ARBA00022448"/>
    </source>
</evidence>
<dbReference type="InterPro" id="IPR050683">
    <property type="entry name" value="Bact_Polysacc_Export_ATP-bd"/>
</dbReference>
<feature type="non-terminal residue" evidence="6">
    <location>
        <position position="271"/>
    </location>
</feature>
<keyword evidence="2" id="KW-0813">Transport</keyword>
<accession>T0ZJ36</accession>
<dbReference type="GO" id="GO:0016020">
    <property type="term" value="C:membrane"/>
    <property type="evidence" value="ECO:0007669"/>
    <property type="project" value="InterPro"/>
</dbReference>
<comment type="caution">
    <text evidence="6">The sequence shown here is derived from an EMBL/GenBank/DDBJ whole genome shotgun (WGS) entry which is preliminary data.</text>
</comment>
<evidence type="ECO:0000256" key="3">
    <source>
        <dbReference type="ARBA" id="ARBA00022741"/>
    </source>
</evidence>
<dbReference type="CDD" id="cd03220">
    <property type="entry name" value="ABC_KpsT_Wzt"/>
    <property type="match status" value="1"/>
</dbReference>
<evidence type="ECO:0000256" key="4">
    <source>
        <dbReference type="ARBA" id="ARBA00022840"/>
    </source>
</evidence>
<name>T0ZJ36_9ZZZZ</name>
<dbReference type="InterPro" id="IPR003439">
    <property type="entry name" value="ABC_transporter-like_ATP-bd"/>
</dbReference>
<feature type="non-terminal residue" evidence="6">
    <location>
        <position position="1"/>
    </location>
</feature>
<feature type="domain" description="ABC transporter" evidence="5">
    <location>
        <begin position="8"/>
        <end position="230"/>
    </location>
</feature>
<dbReference type="GO" id="GO:0140359">
    <property type="term" value="F:ABC-type transporter activity"/>
    <property type="evidence" value="ECO:0007669"/>
    <property type="project" value="InterPro"/>
</dbReference>
<gene>
    <name evidence="6" type="ORF">B1B_12078</name>
</gene>
<dbReference type="GO" id="GO:0005524">
    <property type="term" value="F:ATP binding"/>
    <property type="evidence" value="ECO:0007669"/>
    <property type="project" value="UniProtKB-KW"/>
</dbReference>
<dbReference type="PROSITE" id="PS50893">
    <property type="entry name" value="ABC_TRANSPORTER_2"/>
    <property type="match status" value="1"/>
</dbReference>
<dbReference type="InterPro" id="IPR003593">
    <property type="entry name" value="AAA+_ATPase"/>
</dbReference>
<sequence length="271" mass="29803">HHERHQSLKERLLHPRSGTVEVFHALADINFRVAEGETVGILGHNGSGKSTLLKCICGVLQPTSGRIHLRGSLAALLELGAGFQPELSGRDNIYLYGAMLGFSRRMVDAIFDDIVAFSELDNFIDTQVKFYSSGMYVRLAFAVAVNVNPDILVVDEVLAVGDERFQAKCIDRIRRFQTEGRSILLVTHQADTVRAICDRAIVLDRGLMVADGPVAESLRIFREHLMGDAARHDERVTDVRATIESVTTPTGSFEVRSGAAMHFDVAVSAET</sequence>
<comment type="similarity">
    <text evidence="1">Belongs to the ABC transporter superfamily.</text>
</comment>
<dbReference type="SUPFAM" id="SSF52540">
    <property type="entry name" value="P-loop containing nucleoside triphosphate hydrolases"/>
    <property type="match status" value="1"/>
</dbReference>
<reference evidence="6" key="1">
    <citation type="submission" date="2013-08" db="EMBL/GenBank/DDBJ databases">
        <authorList>
            <person name="Mendez C."/>
            <person name="Richter M."/>
            <person name="Ferrer M."/>
            <person name="Sanchez J."/>
        </authorList>
    </citation>
    <scope>NUCLEOTIDE SEQUENCE</scope>
</reference>
<dbReference type="PANTHER" id="PTHR46743:SF2">
    <property type="entry name" value="TEICHOIC ACIDS EXPORT ATP-BINDING PROTEIN TAGH"/>
    <property type="match status" value="1"/>
</dbReference>
<dbReference type="Gene3D" id="3.40.50.300">
    <property type="entry name" value="P-loop containing nucleotide triphosphate hydrolases"/>
    <property type="match status" value="1"/>
</dbReference>
<evidence type="ECO:0000256" key="1">
    <source>
        <dbReference type="ARBA" id="ARBA00005417"/>
    </source>
</evidence>
<dbReference type="AlphaFoldDB" id="T0ZJ36"/>
<protein>
    <submittedName>
        <fullName evidence="6">ABC transporter ATP-binding protein</fullName>
    </submittedName>
</protein>
<dbReference type="SMART" id="SM00382">
    <property type="entry name" value="AAA"/>
    <property type="match status" value="1"/>
</dbReference>
<dbReference type="Pfam" id="PF00005">
    <property type="entry name" value="ABC_tran"/>
    <property type="match status" value="1"/>
</dbReference>